<evidence type="ECO:0000313" key="2">
    <source>
        <dbReference type="EMBL" id="KAK9157076.1"/>
    </source>
</evidence>
<proteinExistence type="predicted"/>
<dbReference type="Gene3D" id="1.10.600.10">
    <property type="entry name" value="Farnesyl Diphosphate Synthase"/>
    <property type="match status" value="1"/>
</dbReference>
<name>A0AAP0PY93_9MAGN</name>
<dbReference type="AlphaFoldDB" id="A0AAP0PY93"/>
<dbReference type="Proteomes" id="UP001419268">
    <property type="component" value="Unassembled WGS sequence"/>
</dbReference>
<gene>
    <name evidence="2" type="ORF">Scep_003650</name>
</gene>
<dbReference type="EMBL" id="JBBNAG010000002">
    <property type="protein sequence ID" value="KAK9157076.1"/>
    <property type="molecule type" value="Genomic_DNA"/>
</dbReference>
<reference evidence="2 3" key="1">
    <citation type="submission" date="2024-01" db="EMBL/GenBank/DDBJ databases">
        <title>Genome assemblies of Stephania.</title>
        <authorList>
            <person name="Yang L."/>
        </authorList>
    </citation>
    <scope>NUCLEOTIDE SEQUENCE [LARGE SCALE GENOMIC DNA]</scope>
    <source>
        <strain evidence="2">JXDWG</strain>
        <tissue evidence="2">Leaf</tissue>
    </source>
</reference>
<feature type="region of interest" description="Disordered" evidence="1">
    <location>
        <begin position="1"/>
        <end position="73"/>
    </location>
</feature>
<comment type="caution">
    <text evidence="2">The sequence shown here is derived from an EMBL/GenBank/DDBJ whole genome shotgun (WGS) entry which is preliminary data.</text>
</comment>
<protein>
    <submittedName>
        <fullName evidence="2">Uncharacterized protein</fullName>
    </submittedName>
</protein>
<keyword evidence="3" id="KW-1185">Reference proteome</keyword>
<sequence>MSSVKRSLRHAAAARGGDDPHHVPNPRRPLPHGQRRPPKRQTHKPQSLRRGRGGLAGDASSAPSLRARGQRHRRRLPARIVRAIWELARVIDTEGLGGRQVVDIPIGRSGCGEVGIKRLEYIHLHKTAAVVGGSVVMGR</sequence>
<evidence type="ECO:0000313" key="3">
    <source>
        <dbReference type="Proteomes" id="UP001419268"/>
    </source>
</evidence>
<dbReference type="InterPro" id="IPR008949">
    <property type="entry name" value="Isoprenoid_synthase_dom_sf"/>
</dbReference>
<organism evidence="2 3">
    <name type="scientific">Stephania cephalantha</name>
    <dbReference type="NCBI Taxonomy" id="152367"/>
    <lineage>
        <taxon>Eukaryota</taxon>
        <taxon>Viridiplantae</taxon>
        <taxon>Streptophyta</taxon>
        <taxon>Embryophyta</taxon>
        <taxon>Tracheophyta</taxon>
        <taxon>Spermatophyta</taxon>
        <taxon>Magnoliopsida</taxon>
        <taxon>Ranunculales</taxon>
        <taxon>Menispermaceae</taxon>
        <taxon>Menispermoideae</taxon>
        <taxon>Cissampelideae</taxon>
        <taxon>Stephania</taxon>
    </lineage>
</organism>
<feature type="compositionally biased region" description="Low complexity" evidence="1">
    <location>
        <begin position="57"/>
        <end position="67"/>
    </location>
</feature>
<accession>A0AAP0PY93</accession>
<evidence type="ECO:0000256" key="1">
    <source>
        <dbReference type="SAM" id="MobiDB-lite"/>
    </source>
</evidence>
<feature type="compositionally biased region" description="Basic residues" evidence="1">
    <location>
        <begin position="29"/>
        <end position="52"/>
    </location>
</feature>